<reference evidence="1" key="1">
    <citation type="submission" date="2019-12" db="EMBL/GenBank/DDBJ databases">
        <title>An insight into the sialome of adult female Ixodes ricinus ticks feeding for 6 days.</title>
        <authorList>
            <person name="Perner J."/>
            <person name="Ribeiro J.M.C."/>
        </authorList>
    </citation>
    <scope>NUCLEOTIDE SEQUENCE</scope>
    <source>
        <strain evidence="1">Semi-engorged</strain>
        <tissue evidence="1">Salivary glands</tissue>
    </source>
</reference>
<protein>
    <submittedName>
        <fullName evidence="1">Uncharacterized protein</fullName>
    </submittedName>
</protein>
<dbReference type="AlphaFoldDB" id="A0A6B0V2V3"/>
<proteinExistence type="predicted"/>
<accession>A0A6B0V2V3</accession>
<name>A0A6B0V2V3_IXORI</name>
<evidence type="ECO:0000313" key="1">
    <source>
        <dbReference type="EMBL" id="MXU96593.1"/>
    </source>
</evidence>
<dbReference type="EMBL" id="GIFC01014510">
    <property type="protein sequence ID" value="MXU96593.1"/>
    <property type="molecule type" value="Transcribed_RNA"/>
</dbReference>
<organism evidence="1">
    <name type="scientific">Ixodes ricinus</name>
    <name type="common">Common tick</name>
    <name type="synonym">Acarus ricinus</name>
    <dbReference type="NCBI Taxonomy" id="34613"/>
    <lineage>
        <taxon>Eukaryota</taxon>
        <taxon>Metazoa</taxon>
        <taxon>Ecdysozoa</taxon>
        <taxon>Arthropoda</taxon>
        <taxon>Chelicerata</taxon>
        <taxon>Arachnida</taxon>
        <taxon>Acari</taxon>
        <taxon>Parasitiformes</taxon>
        <taxon>Ixodida</taxon>
        <taxon>Ixodoidea</taxon>
        <taxon>Ixodidae</taxon>
        <taxon>Ixodinae</taxon>
        <taxon>Ixodes</taxon>
    </lineage>
</organism>
<sequence>MRPVSFLCIIAMYRIMGVSPLRSFSEEDFIDKVVYRTQLELNRRLQRGLVIFLLSSLLSDDGNFISLGEAAFAKGFGIGYKFRRTGECSTGQEYQKKTLQCPVRFNCFRIVLPQLPEDGGTQYVVRVTVVGEVVLWNPTGGRFLSYRRFKKTVETTYTMTNSNSIPVTSYPARYSLLKGPLLNLRGILESRINTFFDDETFRDAISAVLRALNKPADFSSQ</sequence>